<accession>A0A285V275</accession>
<evidence type="ECO:0000313" key="2">
    <source>
        <dbReference type="Proteomes" id="UP000219167"/>
    </source>
</evidence>
<dbReference type="RefSeq" id="WP_097143080.1">
    <property type="nucleotide sequence ID" value="NZ_OBQD01000032.1"/>
</dbReference>
<dbReference type="Pfam" id="PF09684">
    <property type="entry name" value="Tail_P2_I"/>
    <property type="match status" value="1"/>
</dbReference>
<protein>
    <submittedName>
        <fullName evidence="1">Phage tail P2-like protein</fullName>
    </submittedName>
</protein>
<dbReference type="InterPro" id="IPR006521">
    <property type="entry name" value="Tail_protein_I"/>
</dbReference>
<dbReference type="OrthoDB" id="90759at2"/>
<organism evidence="1 2">
    <name type="scientific">Rhizobium subbaraonis</name>
    <dbReference type="NCBI Taxonomy" id="908946"/>
    <lineage>
        <taxon>Bacteria</taxon>
        <taxon>Pseudomonadati</taxon>
        <taxon>Pseudomonadota</taxon>
        <taxon>Alphaproteobacteria</taxon>
        <taxon>Hyphomicrobiales</taxon>
        <taxon>Rhizobiaceae</taxon>
        <taxon>Rhizobium/Agrobacterium group</taxon>
        <taxon>Rhizobium</taxon>
    </lineage>
</organism>
<sequence length="430" mass="47996">MMQSVLMPGSTPFERAIDAAVFRLDEAAEVLRTIHDPERAPEAFVPFVAWGLSTDLWDRHWPIEKKRAVAKAWYRLHRKKGTLTGIKEAVRFFEAEVVAARRPPDSTIPDPTLTTEEREKYLARFRQVRFYRFRSGGAATFGAYLLSGYRLPALFPGGRAFPALTDAVARIGRRAFVFDPLSGVEEPVKRVERTSTSVERAAVAFEEVVLPGRMGQAAFAGRKPIRKLFTLDTGARARRFSISIDTSYTETTSDLHVSGILPSDQPIDVRPRRASLPGRRIVGQLFPSLGGVATEFVNRKTDGASRTFLPASSARLRIFDQVFLFDQSRLADRRNARTFVGATRLGMPAYHARLTIQKRARISPFALQRFVHGFPVATDKAAARRAIEAVRLSKSLRDKILVTTKTMRPANVGDGLKVGTITVGTWVRDL</sequence>
<evidence type="ECO:0000313" key="1">
    <source>
        <dbReference type="EMBL" id="SOC47688.1"/>
    </source>
</evidence>
<proteinExistence type="predicted"/>
<dbReference type="EMBL" id="OBQD01000032">
    <property type="protein sequence ID" value="SOC47688.1"/>
    <property type="molecule type" value="Genomic_DNA"/>
</dbReference>
<keyword evidence="2" id="KW-1185">Reference proteome</keyword>
<name>A0A285V275_9HYPH</name>
<dbReference type="Proteomes" id="UP000219167">
    <property type="component" value="Unassembled WGS sequence"/>
</dbReference>
<gene>
    <name evidence="1" type="ORF">SAMN05892877_13228</name>
</gene>
<reference evidence="1 2" key="1">
    <citation type="submission" date="2017-08" db="EMBL/GenBank/DDBJ databases">
        <authorList>
            <person name="de Groot N.N."/>
        </authorList>
    </citation>
    <scope>NUCLEOTIDE SEQUENCE [LARGE SCALE GENOMIC DNA]</scope>
    <source>
        <strain evidence="1 2">JC85</strain>
    </source>
</reference>
<dbReference type="NCBIfam" id="TIGR01634">
    <property type="entry name" value="tail_P2_I"/>
    <property type="match status" value="1"/>
</dbReference>
<dbReference type="AlphaFoldDB" id="A0A285V275"/>